<organism evidence="3 4">
    <name type="scientific">Arenimonas maotaiensis</name>
    <dbReference type="NCBI Taxonomy" id="1446479"/>
    <lineage>
        <taxon>Bacteria</taxon>
        <taxon>Pseudomonadati</taxon>
        <taxon>Pseudomonadota</taxon>
        <taxon>Gammaproteobacteria</taxon>
        <taxon>Lysobacterales</taxon>
        <taxon>Lysobacteraceae</taxon>
        <taxon>Arenimonas</taxon>
    </lineage>
</organism>
<dbReference type="Pfam" id="PF13181">
    <property type="entry name" value="TPR_8"/>
    <property type="match status" value="1"/>
</dbReference>
<gene>
    <name evidence="3" type="ORF">GCM10010960_11170</name>
</gene>
<keyword evidence="1" id="KW-0802">TPR repeat</keyword>
<feature type="chain" id="PRO_5037157388" description="Tetratricopeptide repeat protein" evidence="2">
    <location>
        <begin position="20"/>
        <end position="448"/>
    </location>
</feature>
<dbReference type="PROSITE" id="PS50005">
    <property type="entry name" value="TPR"/>
    <property type="match status" value="1"/>
</dbReference>
<dbReference type="PANTHER" id="PTHR12558:SF33">
    <property type="entry name" value="BLL7664 PROTEIN"/>
    <property type="match status" value="1"/>
</dbReference>
<reference evidence="3" key="1">
    <citation type="journal article" date="2014" name="Int. J. Syst. Evol. Microbiol.">
        <title>Complete genome sequence of Corynebacterium casei LMG S-19264T (=DSM 44701T), isolated from a smear-ripened cheese.</title>
        <authorList>
            <consortium name="US DOE Joint Genome Institute (JGI-PGF)"/>
            <person name="Walter F."/>
            <person name="Albersmeier A."/>
            <person name="Kalinowski J."/>
            <person name="Ruckert C."/>
        </authorList>
    </citation>
    <scope>NUCLEOTIDE SEQUENCE</scope>
    <source>
        <strain evidence="3">CGMCC 1.12726</strain>
    </source>
</reference>
<dbReference type="EMBL" id="BMFO01000002">
    <property type="protein sequence ID" value="GGF91010.1"/>
    <property type="molecule type" value="Genomic_DNA"/>
</dbReference>
<dbReference type="RefSeq" id="WP_188448655.1">
    <property type="nucleotide sequence ID" value="NZ_BMFO01000002.1"/>
</dbReference>
<dbReference type="InterPro" id="IPR019734">
    <property type="entry name" value="TPR_rpt"/>
</dbReference>
<dbReference type="PANTHER" id="PTHR12558">
    <property type="entry name" value="CELL DIVISION CYCLE 16,23,27"/>
    <property type="match status" value="1"/>
</dbReference>
<keyword evidence="4" id="KW-1185">Reference proteome</keyword>
<dbReference type="AlphaFoldDB" id="A0A917CK73"/>
<evidence type="ECO:0000313" key="4">
    <source>
        <dbReference type="Proteomes" id="UP000632858"/>
    </source>
</evidence>
<dbReference type="SUPFAM" id="SSF48452">
    <property type="entry name" value="TPR-like"/>
    <property type="match status" value="1"/>
</dbReference>
<sequence length="448" mass="50267">MRAIPIFACLALLCGPSVAAETPPVEALLHSEFLFQAGRFDEAFGYYRGRSPVTMSEAERRRGRELAIAVGDTDWLRGLPPEPEADAQADMPEPERLAWQGLLDACADPDAEACRSRLAALDPADFGERYRRSAFDIARRSGDAAQELRWLKTLPQDGGSYYLRIVLLSKAMDDAQAKALMGEIADDSGLNPFQRAVLQGSLSELRRDWAGAERFYREALIEPVPSMTALRLAVVLLRQDRREDAFAQLHAVQEDVRYSDELRREAFLTEIQFRRILDIPFEQGRTTEAIYRRALSIWPQAHGLRYRLAMHLFARGRSPAAMAELEALLVQAPGHFEALNAYGYTLAKELDRPRVALAPVERAYRLAPERAEILDSYGYVLHRLGRNRDALPSLEKAWRLTPSAVTAAHLALVHLQLGDAGQARSYLQQGLQLDADEPELLAVRERLP</sequence>
<protein>
    <recommendedName>
        <fullName evidence="5">Tetratricopeptide repeat protein</fullName>
    </recommendedName>
</protein>
<reference evidence="3" key="2">
    <citation type="submission" date="2020-09" db="EMBL/GenBank/DDBJ databases">
        <authorList>
            <person name="Sun Q."/>
            <person name="Zhou Y."/>
        </authorList>
    </citation>
    <scope>NUCLEOTIDE SEQUENCE</scope>
    <source>
        <strain evidence="3">CGMCC 1.12726</strain>
    </source>
</reference>
<dbReference type="Proteomes" id="UP000632858">
    <property type="component" value="Unassembled WGS sequence"/>
</dbReference>
<evidence type="ECO:0008006" key="5">
    <source>
        <dbReference type="Google" id="ProtNLM"/>
    </source>
</evidence>
<feature type="repeat" description="TPR" evidence="1">
    <location>
        <begin position="371"/>
        <end position="404"/>
    </location>
</feature>
<evidence type="ECO:0000313" key="3">
    <source>
        <dbReference type="EMBL" id="GGF91010.1"/>
    </source>
</evidence>
<accession>A0A917CK73</accession>
<feature type="signal peptide" evidence="2">
    <location>
        <begin position="1"/>
        <end position="19"/>
    </location>
</feature>
<evidence type="ECO:0000256" key="1">
    <source>
        <dbReference type="PROSITE-ProRule" id="PRU00339"/>
    </source>
</evidence>
<name>A0A917CK73_9GAMM</name>
<proteinExistence type="predicted"/>
<dbReference type="Gene3D" id="1.25.40.10">
    <property type="entry name" value="Tetratricopeptide repeat domain"/>
    <property type="match status" value="1"/>
</dbReference>
<evidence type="ECO:0000256" key="2">
    <source>
        <dbReference type="SAM" id="SignalP"/>
    </source>
</evidence>
<dbReference type="InterPro" id="IPR011990">
    <property type="entry name" value="TPR-like_helical_dom_sf"/>
</dbReference>
<comment type="caution">
    <text evidence="3">The sequence shown here is derived from an EMBL/GenBank/DDBJ whole genome shotgun (WGS) entry which is preliminary data.</text>
</comment>
<keyword evidence="2" id="KW-0732">Signal</keyword>